<dbReference type="EMBL" id="JAKZGP010000012">
    <property type="protein sequence ID" value="MCH7409124.1"/>
    <property type="molecule type" value="Genomic_DNA"/>
</dbReference>
<dbReference type="RefSeq" id="WP_241347482.1">
    <property type="nucleotide sequence ID" value="NZ_JAKZGP010000012.1"/>
</dbReference>
<comment type="caution">
    <text evidence="2">The sequence shown here is derived from an EMBL/GenBank/DDBJ whole genome shotgun (WGS) entry which is preliminary data.</text>
</comment>
<sequence length="528" mass="60877">MNAKLQPVKACMMLCLLLSFLSISCSEDMILERNSTSRSENAVLKEENLVKFAIILSKAVHQRMDLRDFLKEEALKQFDRNYDVLYYLVKDEVIGDESFRDILISYSSTQELESIERSIPLLNIYLSKIEFFDVLPENLDTNDADVPVIVSKSSENVLFYNGNEELTFDKGEVPDFHVFVVNENTRVTLPENSHMLRGRKGLNFRSPIYDGINPNSVGQVETAIGIENVDFKSLEAFKHFYKDDESINRKGFQRDYIYYGITPEKRQGSLNLGVTEYIQFLEIDPVVYYDISNQRNAEIYNGDPFVNNTVAVRKSRKGFSEAELVNKMWSKGAYNFRFEVFTTEGSPLIVYAPLRPEEIWDFNIDHTYRNSTWLRKGKHTYKIDPSKFTSKKVFLPHPVTIGKWDIRNESIIRYIKVYEEDQGLEVLEKDVNEMFFVHKSNFIGSSKISLGLKNEVNEEVGVFGVVNSPMTKSKFIEHQIYRSSESDYLGHVKMSFYDPVIDAVDVSNNSVDVFTYNTGVVKIGILVE</sequence>
<feature type="signal peptide" evidence="1">
    <location>
        <begin position="1"/>
        <end position="24"/>
    </location>
</feature>
<accession>A0ABS9UY99</accession>
<name>A0ABS9UY99_9BACT</name>
<keyword evidence="3" id="KW-1185">Reference proteome</keyword>
<protein>
    <recommendedName>
        <fullName evidence="4">Major fimbrial subunit protein N-terminal domain-containing protein</fullName>
    </recommendedName>
</protein>
<gene>
    <name evidence="2" type="ORF">MM239_06945</name>
</gene>
<dbReference type="PROSITE" id="PS51257">
    <property type="entry name" value="PROKAR_LIPOPROTEIN"/>
    <property type="match status" value="1"/>
</dbReference>
<proteinExistence type="predicted"/>
<evidence type="ECO:0000313" key="3">
    <source>
        <dbReference type="Proteomes" id="UP001165489"/>
    </source>
</evidence>
<feature type="chain" id="PRO_5046702642" description="Major fimbrial subunit protein N-terminal domain-containing protein" evidence="1">
    <location>
        <begin position="25"/>
        <end position="528"/>
    </location>
</feature>
<evidence type="ECO:0000256" key="1">
    <source>
        <dbReference type="SAM" id="SignalP"/>
    </source>
</evidence>
<evidence type="ECO:0008006" key="4">
    <source>
        <dbReference type="Google" id="ProtNLM"/>
    </source>
</evidence>
<dbReference type="Proteomes" id="UP001165489">
    <property type="component" value="Unassembled WGS sequence"/>
</dbReference>
<reference evidence="2" key="1">
    <citation type="submission" date="2022-03" db="EMBL/GenBank/DDBJ databases">
        <title>De novo assembled genomes of Belliella spp. (Cyclobacteriaceae) strains.</title>
        <authorList>
            <person name="Szabo A."/>
            <person name="Korponai K."/>
            <person name="Felfoldi T."/>
        </authorList>
    </citation>
    <scope>NUCLEOTIDE SEQUENCE</scope>
    <source>
        <strain evidence="2">DSM 111904</strain>
    </source>
</reference>
<organism evidence="2 3">
    <name type="scientific">Belliella filtrata</name>
    <dbReference type="NCBI Taxonomy" id="2923435"/>
    <lineage>
        <taxon>Bacteria</taxon>
        <taxon>Pseudomonadati</taxon>
        <taxon>Bacteroidota</taxon>
        <taxon>Cytophagia</taxon>
        <taxon>Cytophagales</taxon>
        <taxon>Cyclobacteriaceae</taxon>
        <taxon>Belliella</taxon>
    </lineage>
</organism>
<evidence type="ECO:0000313" key="2">
    <source>
        <dbReference type="EMBL" id="MCH7409124.1"/>
    </source>
</evidence>
<keyword evidence="1" id="KW-0732">Signal</keyword>